<dbReference type="STRING" id="4529.A0A0E0P2V8"/>
<dbReference type="PANTHER" id="PTHR33076">
    <property type="entry name" value="NON-SPECIFIC LIPID-TRANSFER PROTEIN 2-RELATED"/>
    <property type="match status" value="1"/>
</dbReference>
<dbReference type="HOGENOM" id="CLU_1333819_0_0_1"/>
<evidence type="ECO:0000259" key="2">
    <source>
        <dbReference type="Pfam" id="PF00234"/>
    </source>
</evidence>
<reference evidence="3" key="2">
    <citation type="submission" date="2015-06" db="UniProtKB">
        <authorList>
            <consortium name="EnsemblPlants"/>
        </authorList>
    </citation>
    <scope>IDENTIFICATION</scope>
</reference>
<keyword evidence="1" id="KW-1133">Transmembrane helix</keyword>
<dbReference type="InterPro" id="IPR000528">
    <property type="entry name" value="Plant_nsLTP"/>
</dbReference>
<dbReference type="Gramene" id="ORUFI03G39880.1">
    <property type="protein sequence ID" value="ORUFI03G39880.1"/>
    <property type="gene ID" value="ORUFI03G39880"/>
</dbReference>
<dbReference type="eggNOG" id="ENOG502S79G">
    <property type="taxonomic scope" value="Eukaryota"/>
</dbReference>
<organism evidence="3 4">
    <name type="scientific">Oryza rufipogon</name>
    <name type="common">Brownbeard rice</name>
    <name type="synonym">Asian wild rice</name>
    <dbReference type="NCBI Taxonomy" id="4529"/>
    <lineage>
        <taxon>Eukaryota</taxon>
        <taxon>Viridiplantae</taxon>
        <taxon>Streptophyta</taxon>
        <taxon>Embryophyta</taxon>
        <taxon>Tracheophyta</taxon>
        <taxon>Spermatophyta</taxon>
        <taxon>Magnoliopsida</taxon>
        <taxon>Liliopsida</taxon>
        <taxon>Poales</taxon>
        <taxon>Poaceae</taxon>
        <taxon>BOP clade</taxon>
        <taxon>Oryzoideae</taxon>
        <taxon>Oryzeae</taxon>
        <taxon>Oryzinae</taxon>
        <taxon>Oryza</taxon>
    </lineage>
</organism>
<evidence type="ECO:0000256" key="1">
    <source>
        <dbReference type="SAM" id="Phobius"/>
    </source>
</evidence>
<reference evidence="4" key="1">
    <citation type="submission" date="2013-06" db="EMBL/GenBank/DDBJ databases">
        <authorList>
            <person name="Zhao Q."/>
        </authorList>
    </citation>
    <scope>NUCLEOTIDE SEQUENCE</scope>
    <source>
        <strain evidence="4">cv. W1943</strain>
    </source>
</reference>
<dbReference type="SUPFAM" id="SSF47699">
    <property type="entry name" value="Bifunctional inhibitor/lipid-transfer protein/seed storage 2S albumin"/>
    <property type="match status" value="1"/>
</dbReference>
<dbReference type="Proteomes" id="UP000008022">
    <property type="component" value="Unassembled WGS sequence"/>
</dbReference>
<accession>A0A0E0P2V8</accession>
<sequence length="206" mass="21546">MAFSRSPSGRFNTRLQSCSACRKWRRAWRITNLLDLPHLQKWPPLLTSSSALTHTLTRNAFVQSIGRHRERTMASARRSRGVAAVGIAVFVAVVVVAAGAGGAAAVSCGDAVSALAPCGPFLLGGAARPGDRCCGGARALRGMAGTAEARRALCRCLEQSGPSFGVLPDRARRLPALCKLGLAIPVGAATDCSKVTPTYITSTEQS</sequence>
<dbReference type="OMA" id="RHRERTM"/>
<dbReference type="PRINTS" id="PR00382">
    <property type="entry name" value="LIPIDTRNSFER"/>
</dbReference>
<keyword evidence="4" id="KW-1185">Reference proteome</keyword>
<keyword evidence="1" id="KW-0812">Transmembrane</keyword>
<evidence type="ECO:0000313" key="3">
    <source>
        <dbReference type="EnsemblPlants" id="ORUFI03G39880.1"/>
    </source>
</evidence>
<dbReference type="InterPro" id="IPR036312">
    <property type="entry name" value="Bifun_inhib/LTP/seed_sf"/>
</dbReference>
<protein>
    <recommendedName>
        <fullName evidence="2">Bifunctional inhibitor/plant lipid transfer protein/seed storage helical domain-containing protein</fullName>
    </recommendedName>
</protein>
<proteinExistence type="predicted"/>
<feature type="domain" description="Bifunctional inhibitor/plant lipid transfer protein/seed storage helical" evidence="2">
    <location>
        <begin position="108"/>
        <end position="182"/>
    </location>
</feature>
<dbReference type="Pfam" id="PF00234">
    <property type="entry name" value="Tryp_alpha_amyl"/>
    <property type="match status" value="1"/>
</dbReference>
<dbReference type="AlphaFoldDB" id="A0A0E0P2V8"/>
<evidence type="ECO:0000313" key="4">
    <source>
        <dbReference type="Proteomes" id="UP000008022"/>
    </source>
</evidence>
<name>A0A0E0P2V8_ORYRU</name>
<dbReference type="GO" id="GO:0008289">
    <property type="term" value="F:lipid binding"/>
    <property type="evidence" value="ECO:0007669"/>
    <property type="project" value="InterPro"/>
</dbReference>
<dbReference type="EnsemblPlants" id="ORUFI03G39880.1">
    <property type="protein sequence ID" value="ORUFI03G39880.1"/>
    <property type="gene ID" value="ORUFI03G39880"/>
</dbReference>
<feature type="transmembrane region" description="Helical" evidence="1">
    <location>
        <begin position="81"/>
        <end position="106"/>
    </location>
</feature>
<dbReference type="GO" id="GO:0006869">
    <property type="term" value="P:lipid transport"/>
    <property type="evidence" value="ECO:0007669"/>
    <property type="project" value="InterPro"/>
</dbReference>
<dbReference type="InterPro" id="IPR016140">
    <property type="entry name" value="Bifunc_inhib/LTP/seed_store"/>
</dbReference>
<dbReference type="Gene3D" id="1.10.110.10">
    <property type="entry name" value="Plant lipid-transfer and hydrophobic proteins"/>
    <property type="match status" value="1"/>
</dbReference>
<dbReference type="CDD" id="cd01960">
    <property type="entry name" value="nsLTP1"/>
    <property type="match status" value="1"/>
</dbReference>
<keyword evidence="1" id="KW-0472">Membrane</keyword>